<name>A0A4R3KN75_9SPHI</name>
<protein>
    <submittedName>
        <fullName evidence="1">Uncharacterized protein</fullName>
    </submittedName>
</protein>
<comment type="caution">
    <text evidence="1">The sequence shown here is derived from an EMBL/GenBank/DDBJ whole genome shotgun (WGS) entry which is preliminary data.</text>
</comment>
<organism evidence="1 2">
    <name type="scientific">Anseongella ginsenosidimutans</name>
    <dbReference type="NCBI Taxonomy" id="496056"/>
    <lineage>
        <taxon>Bacteria</taxon>
        <taxon>Pseudomonadati</taxon>
        <taxon>Bacteroidota</taxon>
        <taxon>Sphingobacteriia</taxon>
        <taxon>Sphingobacteriales</taxon>
        <taxon>Sphingobacteriaceae</taxon>
        <taxon>Anseongella</taxon>
    </lineage>
</organism>
<accession>A0A4R3KN75</accession>
<dbReference type="Proteomes" id="UP000295807">
    <property type="component" value="Unassembled WGS sequence"/>
</dbReference>
<gene>
    <name evidence="1" type="ORF">EDD80_1116</name>
</gene>
<keyword evidence="2" id="KW-1185">Reference proteome</keyword>
<evidence type="ECO:0000313" key="1">
    <source>
        <dbReference type="EMBL" id="TCS85604.1"/>
    </source>
</evidence>
<dbReference type="AlphaFoldDB" id="A0A4R3KN75"/>
<proteinExistence type="predicted"/>
<reference evidence="1 2" key="1">
    <citation type="submission" date="2019-03" db="EMBL/GenBank/DDBJ databases">
        <title>Genomic Encyclopedia of Type Strains, Phase IV (KMG-IV): sequencing the most valuable type-strain genomes for metagenomic binning, comparative biology and taxonomic classification.</title>
        <authorList>
            <person name="Goeker M."/>
        </authorList>
    </citation>
    <scope>NUCLEOTIDE SEQUENCE [LARGE SCALE GENOMIC DNA]</scope>
    <source>
        <strain evidence="1 2">DSM 21100</strain>
    </source>
</reference>
<sequence>MWYFLIMLLFLAAVFYLSPYELLIDEEDD</sequence>
<evidence type="ECO:0000313" key="2">
    <source>
        <dbReference type="Proteomes" id="UP000295807"/>
    </source>
</evidence>
<dbReference type="EMBL" id="SMAD01000011">
    <property type="protein sequence ID" value="TCS85604.1"/>
    <property type="molecule type" value="Genomic_DNA"/>
</dbReference>